<dbReference type="SUPFAM" id="SSF53383">
    <property type="entry name" value="PLP-dependent transferases"/>
    <property type="match status" value="1"/>
</dbReference>
<evidence type="ECO:0000256" key="3">
    <source>
        <dbReference type="ARBA" id="ARBA00022898"/>
    </source>
</evidence>
<dbReference type="EC" id="4.4.1.13" evidence="2"/>
<evidence type="ECO:0000256" key="5">
    <source>
        <dbReference type="ARBA" id="ARBA00037974"/>
    </source>
</evidence>
<dbReference type="InterPro" id="IPR051798">
    <property type="entry name" value="Class-II_PLP-Dep_Aminotrans"/>
</dbReference>
<dbReference type="PANTHER" id="PTHR43525:SF1">
    <property type="entry name" value="PROTEIN MALY"/>
    <property type="match status" value="1"/>
</dbReference>
<feature type="domain" description="Aminotransferase class I/classII large" evidence="6">
    <location>
        <begin position="37"/>
        <end position="384"/>
    </location>
</feature>
<dbReference type="InterPro" id="IPR004839">
    <property type="entry name" value="Aminotransferase_I/II_large"/>
</dbReference>
<dbReference type="InterPro" id="IPR015421">
    <property type="entry name" value="PyrdxlP-dep_Trfase_major"/>
</dbReference>
<dbReference type="PANTHER" id="PTHR43525">
    <property type="entry name" value="PROTEIN MALY"/>
    <property type="match status" value="1"/>
</dbReference>
<comment type="similarity">
    <text evidence="5">Belongs to the class-II pyridoxal-phosphate-dependent aminotransferase family. MalY/PatB cystathionine beta-lyase subfamily.</text>
</comment>
<evidence type="ECO:0000313" key="8">
    <source>
        <dbReference type="Proteomes" id="UP000229523"/>
    </source>
</evidence>
<keyword evidence="3" id="KW-0663">Pyridoxal phosphate</keyword>
<keyword evidence="8" id="KW-1185">Reference proteome</keyword>
<evidence type="ECO:0000313" key="7">
    <source>
        <dbReference type="EMBL" id="RAI82175.1"/>
    </source>
</evidence>
<dbReference type="GO" id="GO:0030170">
    <property type="term" value="F:pyridoxal phosphate binding"/>
    <property type="evidence" value="ECO:0007669"/>
    <property type="project" value="InterPro"/>
</dbReference>
<proteinExistence type="inferred from homology"/>
<dbReference type="Gene3D" id="3.40.640.10">
    <property type="entry name" value="Type I PLP-dependent aspartate aminotransferase-like (Major domain)"/>
    <property type="match status" value="1"/>
</dbReference>
<dbReference type="InterPro" id="IPR015422">
    <property type="entry name" value="PyrdxlP-dep_Trfase_small"/>
</dbReference>
<dbReference type="AlphaFoldDB" id="A0A2G5NP36"/>
<comment type="cofactor">
    <cofactor evidence="1">
        <name>pyridoxal 5'-phosphate</name>
        <dbReference type="ChEBI" id="CHEBI:597326"/>
    </cofactor>
</comment>
<dbReference type="Pfam" id="PF00155">
    <property type="entry name" value="Aminotran_1_2"/>
    <property type="match status" value="1"/>
</dbReference>
<dbReference type="RefSeq" id="WP_099579809.1">
    <property type="nucleotide sequence ID" value="NZ_MJBI02000001.1"/>
</dbReference>
<dbReference type="InterPro" id="IPR015424">
    <property type="entry name" value="PyrdxlP-dep_Trfase"/>
</dbReference>
<evidence type="ECO:0000256" key="1">
    <source>
        <dbReference type="ARBA" id="ARBA00001933"/>
    </source>
</evidence>
<dbReference type="GO" id="GO:0047804">
    <property type="term" value="F:cysteine-S-conjugate beta-lyase activity"/>
    <property type="evidence" value="ECO:0007669"/>
    <property type="project" value="UniProtKB-EC"/>
</dbReference>
<protein>
    <recommendedName>
        <fullName evidence="2">cysteine-S-conjugate beta-lyase</fullName>
        <ecNumber evidence="2">4.4.1.13</ecNumber>
    </recommendedName>
</protein>
<dbReference type="CDD" id="cd00609">
    <property type="entry name" value="AAT_like"/>
    <property type="match status" value="1"/>
</dbReference>
<sequence>MYNFNENVNRLNTNAVQTEMIPLIYQRRDLMPFWIADMDIKTPEKITKSIANRLEHGIFGYTNWKNDAFYTPVKQWYSNRFNTNILKQDLFYSPSVLFTVTEAIRILTNEGDGVILNTPSYNNFINLINGNKRMIVESELYFDGYEYTMDFVQFEYLCQMPQNKVFLLCNPHNPTGKVFSEQELLKIIEICKKYNVYIIADEIHMDFVRRGQHETLAKYMHDYEQMLVTTCLGKTFNISGIPHAYFITKDKYMRETINTKVMSVYGLAAVNLVALTVIQTAYLDCGDWVDALNQHIDNNMTLVEDYIADHLSDCLFFQKPDATFLAWINFEKSGFSEMEVQDALQNVGKIATGIGNTYELSASTHFRFNVACSEDKLLEGLERIKKSFDYLKTTKEKEAQ</sequence>
<accession>A0A2G5NP36</accession>
<keyword evidence="4" id="KW-0456">Lyase</keyword>
<evidence type="ECO:0000259" key="6">
    <source>
        <dbReference type="Pfam" id="PF00155"/>
    </source>
</evidence>
<dbReference type="EMBL" id="MJBI02000001">
    <property type="protein sequence ID" value="RAI82175.1"/>
    <property type="molecule type" value="Genomic_DNA"/>
</dbReference>
<dbReference type="Gene3D" id="3.90.1150.10">
    <property type="entry name" value="Aspartate Aminotransferase, domain 1"/>
    <property type="match status" value="1"/>
</dbReference>
<name>A0A2G5NP36_9STAP</name>
<comment type="caution">
    <text evidence="7">The sequence shown here is derived from an EMBL/GenBank/DDBJ whole genome shotgun (WGS) entry which is preliminary data.</text>
</comment>
<evidence type="ECO:0000256" key="4">
    <source>
        <dbReference type="ARBA" id="ARBA00023239"/>
    </source>
</evidence>
<evidence type="ECO:0000256" key="2">
    <source>
        <dbReference type="ARBA" id="ARBA00012224"/>
    </source>
</evidence>
<organism evidence="7 8">
    <name type="scientific">Macrococcoides goetzii</name>
    <dbReference type="NCBI Taxonomy" id="1891097"/>
    <lineage>
        <taxon>Bacteria</taxon>
        <taxon>Bacillati</taxon>
        <taxon>Bacillota</taxon>
        <taxon>Bacilli</taxon>
        <taxon>Bacillales</taxon>
        <taxon>Staphylococcaceae</taxon>
        <taxon>Macrococcoides</taxon>
    </lineage>
</organism>
<dbReference type="Proteomes" id="UP000229523">
    <property type="component" value="Unassembled WGS sequence"/>
</dbReference>
<reference evidence="7 8" key="1">
    <citation type="journal article" date="2018" name="Front. Microbiol.">
        <title>Description and Comparative Genomics of Macrococcus caseolyticus subsp. hominis subsp. nov., Macrococcus goetzii sp. nov., Macrococcus epidermidis sp. nov., and Macrococcus bohemicus sp. nov., Novel Macrococci From Human Clinical Material With Virulence Potential and Suspected Uptake of Foreign DNA by Natural Transformation.</title>
        <authorList>
            <person name="Maslanova I."/>
            <person name="Wertheimer Z."/>
            <person name="Sedlacek I."/>
            <person name="Svec P."/>
            <person name="Indrakova A."/>
            <person name="Kovarovic V."/>
            <person name="Schumann P."/>
            <person name="Sproer C."/>
            <person name="Kralova S."/>
            <person name="Sedo O."/>
            <person name="Kristofova L."/>
            <person name="Vrbovska V."/>
            <person name="Fuzik T."/>
            <person name="Petras P."/>
            <person name="Zdrahal Z."/>
            <person name="Ruzickova V."/>
            <person name="Doskar J."/>
            <person name="Pantucek R."/>
        </authorList>
    </citation>
    <scope>NUCLEOTIDE SEQUENCE [LARGE SCALE GENOMIC DNA]</scope>
    <source>
        <strain evidence="7 8">CCM 4927</strain>
    </source>
</reference>
<gene>
    <name evidence="7" type="ORF">BFS35_000395</name>
</gene>